<dbReference type="GO" id="GO:0016562">
    <property type="term" value="P:protein import into peroxisome matrix, receptor recycling"/>
    <property type="evidence" value="ECO:0007669"/>
    <property type="project" value="UniProtKB-ARBA"/>
</dbReference>
<reference evidence="22" key="1">
    <citation type="submission" date="2020-04" db="EMBL/GenBank/DDBJ databases">
        <title>Analysis of mating type loci in Filobasidium floriforme.</title>
        <authorList>
            <person name="Nowrousian M."/>
        </authorList>
    </citation>
    <scope>NUCLEOTIDE SEQUENCE</scope>
    <source>
        <strain evidence="22">CBS 6242</strain>
    </source>
</reference>
<dbReference type="GO" id="GO:0008270">
    <property type="term" value="F:zinc ion binding"/>
    <property type="evidence" value="ECO:0007669"/>
    <property type="project" value="UniProtKB-KW"/>
</dbReference>
<evidence type="ECO:0000256" key="1">
    <source>
        <dbReference type="ARBA" id="ARBA00000900"/>
    </source>
</evidence>
<evidence type="ECO:0000256" key="7">
    <source>
        <dbReference type="ARBA" id="ARBA00022593"/>
    </source>
</evidence>
<evidence type="ECO:0000256" key="4">
    <source>
        <dbReference type="ARBA" id="ARBA00008704"/>
    </source>
</evidence>
<evidence type="ECO:0000256" key="8">
    <source>
        <dbReference type="ARBA" id="ARBA00022679"/>
    </source>
</evidence>
<comment type="catalytic activity">
    <reaction evidence="1">
        <text>S-ubiquitinyl-[E2 ubiquitin-conjugating enzyme]-L-cysteine + [acceptor protein]-L-lysine = [E2 ubiquitin-conjugating enzyme]-L-cysteine + N(6)-ubiquitinyl-[acceptor protein]-L-lysine.</text>
        <dbReference type="EC" id="2.3.2.27"/>
    </reaction>
</comment>
<keyword evidence="8" id="KW-0808">Transferase</keyword>
<feature type="region of interest" description="Disordered" evidence="20">
    <location>
        <begin position="1"/>
        <end position="21"/>
    </location>
</feature>
<name>A0A8K0JM72_9TREE</name>
<evidence type="ECO:0000256" key="6">
    <source>
        <dbReference type="ARBA" id="ARBA00022448"/>
    </source>
</evidence>
<evidence type="ECO:0000256" key="15">
    <source>
        <dbReference type="ARBA" id="ARBA00022989"/>
    </source>
</evidence>
<evidence type="ECO:0000256" key="14">
    <source>
        <dbReference type="ARBA" id="ARBA00022927"/>
    </source>
</evidence>
<dbReference type="Proteomes" id="UP000812966">
    <property type="component" value="Unassembled WGS sequence"/>
</dbReference>
<keyword evidence="16" id="KW-0472">Membrane</keyword>
<evidence type="ECO:0000256" key="11">
    <source>
        <dbReference type="ARBA" id="ARBA00022771"/>
    </source>
</evidence>
<evidence type="ECO:0000259" key="21">
    <source>
        <dbReference type="PROSITE" id="PS50089"/>
    </source>
</evidence>
<evidence type="ECO:0000256" key="19">
    <source>
        <dbReference type="PROSITE-ProRule" id="PRU00175"/>
    </source>
</evidence>
<evidence type="ECO:0000256" key="10">
    <source>
        <dbReference type="ARBA" id="ARBA00022723"/>
    </source>
</evidence>
<dbReference type="PANTHER" id="PTHR23350">
    <property type="entry name" value="PEROXISOME ASSEMBLY PROTEIN 10"/>
    <property type="match status" value="1"/>
</dbReference>
<dbReference type="Pfam" id="PF04757">
    <property type="entry name" value="Pex2_Pex12"/>
    <property type="match status" value="1"/>
</dbReference>
<keyword evidence="6" id="KW-0813">Transport</keyword>
<evidence type="ECO:0000256" key="5">
    <source>
        <dbReference type="ARBA" id="ARBA00012483"/>
    </source>
</evidence>
<dbReference type="GO" id="GO:0005778">
    <property type="term" value="C:peroxisomal membrane"/>
    <property type="evidence" value="ECO:0007669"/>
    <property type="project" value="UniProtKB-SubCell"/>
</dbReference>
<dbReference type="InterPro" id="IPR013083">
    <property type="entry name" value="Znf_RING/FYVE/PHD"/>
</dbReference>
<gene>
    <name evidence="22" type="ORF">FFLO_02701</name>
</gene>
<evidence type="ECO:0000256" key="18">
    <source>
        <dbReference type="ARBA" id="ARBA00041230"/>
    </source>
</evidence>
<comment type="subcellular location">
    <subcellularLocation>
        <location evidence="2">Peroxisome membrane</location>
        <topology evidence="2">Multi-pass membrane protein</topology>
    </subcellularLocation>
</comment>
<comment type="pathway">
    <text evidence="3">Protein modification; protein ubiquitination.</text>
</comment>
<evidence type="ECO:0000313" key="22">
    <source>
        <dbReference type="EMBL" id="KAG7561884.1"/>
    </source>
</evidence>
<evidence type="ECO:0000256" key="9">
    <source>
        <dbReference type="ARBA" id="ARBA00022692"/>
    </source>
</evidence>
<dbReference type="GO" id="GO:0016567">
    <property type="term" value="P:protein ubiquitination"/>
    <property type="evidence" value="ECO:0007669"/>
    <property type="project" value="UniProtKB-ARBA"/>
</dbReference>
<dbReference type="GO" id="GO:0061630">
    <property type="term" value="F:ubiquitin protein ligase activity"/>
    <property type="evidence" value="ECO:0007669"/>
    <property type="project" value="UniProtKB-EC"/>
</dbReference>
<keyword evidence="13" id="KW-0862">Zinc</keyword>
<keyword evidence="15" id="KW-1133">Transmembrane helix</keyword>
<dbReference type="CDD" id="cd16527">
    <property type="entry name" value="RING-HC_PEX10"/>
    <property type="match status" value="1"/>
</dbReference>
<keyword evidence="17" id="KW-0576">Peroxisome</keyword>
<feature type="region of interest" description="Disordered" evidence="20">
    <location>
        <begin position="42"/>
        <end position="80"/>
    </location>
</feature>
<comment type="caution">
    <text evidence="22">The sequence shown here is derived from an EMBL/GenBank/DDBJ whole genome shotgun (WGS) entry which is preliminary data.</text>
</comment>
<keyword evidence="23" id="KW-1185">Reference proteome</keyword>
<dbReference type="PANTHER" id="PTHR23350:SF0">
    <property type="entry name" value="PEROXISOME BIOGENESIS FACTOR 10"/>
    <property type="match status" value="1"/>
</dbReference>
<dbReference type="EMBL" id="JABELV010000044">
    <property type="protein sequence ID" value="KAG7561884.1"/>
    <property type="molecule type" value="Genomic_DNA"/>
</dbReference>
<evidence type="ECO:0000256" key="13">
    <source>
        <dbReference type="ARBA" id="ARBA00022833"/>
    </source>
</evidence>
<dbReference type="Pfam" id="PF13639">
    <property type="entry name" value="zf-RING_2"/>
    <property type="match status" value="1"/>
</dbReference>
<keyword evidence="14" id="KW-0653">Protein transport</keyword>
<dbReference type="PROSITE" id="PS00518">
    <property type="entry name" value="ZF_RING_1"/>
    <property type="match status" value="1"/>
</dbReference>
<evidence type="ECO:0000256" key="3">
    <source>
        <dbReference type="ARBA" id="ARBA00004906"/>
    </source>
</evidence>
<accession>A0A8K0JM72</accession>
<dbReference type="InterPro" id="IPR006845">
    <property type="entry name" value="Pex_N"/>
</dbReference>
<keyword evidence="9" id="KW-0812">Transmembrane</keyword>
<comment type="similarity">
    <text evidence="4">Belongs to the pex2/pex10/pex12 family.</text>
</comment>
<evidence type="ECO:0000256" key="16">
    <source>
        <dbReference type="ARBA" id="ARBA00023136"/>
    </source>
</evidence>
<keyword evidence="11 19" id="KW-0863">Zinc-finger</keyword>
<dbReference type="SMART" id="SM00184">
    <property type="entry name" value="RING"/>
    <property type="match status" value="1"/>
</dbReference>
<evidence type="ECO:0000256" key="17">
    <source>
        <dbReference type="ARBA" id="ARBA00023140"/>
    </source>
</evidence>
<evidence type="ECO:0000256" key="2">
    <source>
        <dbReference type="ARBA" id="ARBA00004585"/>
    </source>
</evidence>
<keyword evidence="12" id="KW-0833">Ubl conjugation pathway</keyword>
<dbReference type="InterPro" id="IPR025654">
    <property type="entry name" value="PEX2/10"/>
</dbReference>
<protein>
    <recommendedName>
        <fullName evidence="5">RING-type E3 ubiquitin transferase</fullName>
        <ecNumber evidence="5">2.3.2.27</ecNumber>
    </recommendedName>
    <alternativeName>
        <fullName evidence="18">Peroxin-10</fullName>
    </alternativeName>
</protein>
<keyword evidence="10" id="KW-0479">Metal-binding</keyword>
<dbReference type="InterPro" id="IPR017907">
    <property type="entry name" value="Znf_RING_CS"/>
</dbReference>
<sequence length="434" mass="47343">MQSSGYSLEAPAEPEPRNVVGSAVTDHAVASAANISHATVVTGNTTGATQEALESSANPASFSRDEESSGQDAQADTGGSGWQWADRAQVLRAHQRDSLHLLKLQDLFADVVRSLIGSRRYLSNQTTVSVLSQALYYGLSFGLGTQTLGEEYVEIYPYVNRKRNFPSKLRRILSLVVLIGAPYALSNLVERLSNGRSASDAPEGGTPLTRRQILVKWLRSGWFRALPELWFAWFLIKGRNVQWTKSLMGMSYITNSPAASQKAPSAYEPVGFLLLLPLVNRVLAGWRAKRAREEEEAARAESLDSAGKGKGDHPAVVKDITSRYNIDGRPVDLTTLSAISEEQQTGGIDVTTVDPNSFTPHSILDKSALANPDRQCPLCLAPCGLAEESGGTCATECGHVFCWSCIQDWSAEKMECPLCRQALRLERLTPLYNL</sequence>
<organism evidence="22 23">
    <name type="scientific">Filobasidium floriforme</name>
    <dbReference type="NCBI Taxonomy" id="5210"/>
    <lineage>
        <taxon>Eukaryota</taxon>
        <taxon>Fungi</taxon>
        <taxon>Dikarya</taxon>
        <taxon>Basidiomycota</taxon>
        <taxon>Agaricomycotina</taxon>
        <taxon>Tremellomycetes</taxon>
        <taxon>Filobasidiales</taxon>
        <taxon>Filobasidiaceae</taxon>
        <taxon>Filobasidium</taxon>
    </lineage>
</organism>
<keyword evidence="7" id="KW-0962">Peroxisome biogenesis</keyword>
<evidence type="ECO:0000256" key="12">
    <source>
        <dbReference type="ARBA" id="ARBA00022786"/>
    </source>
</evidence>
<dbReference type="SUPFAM" id="SSF57850">
    <property type="entry name" value="RING/U-box"/>
    <property type="match status" value="1"/>
</dbReference>
<proteinExistence type="inferred from homology"/>
<evidence type="ECO:0000313" key="23">
    <source>
        <dbReference type="Proteomes" id="UP000812966"/>
    </source>
</evidence>
<dbReference type="Gene3D" id="3.30.40.10">
    <property type="entry name" value="Zinc/RING finger domain, C3HC4 (zinc finger)"/>
    <property type="match status" value="1"/>
</dbReference>
<dbReference type="AlphaFoldDB" id="A0A8K0JM72"/>
<dbReference type="EC" id="2.3.2.27" evidence="5"/>
<evidence type="ECO:0000256" key="20">
    <source>
        <dbReference type="SAM" id="MobiDB-lite"/>
    </source>
</evidence>
<dbReference type="PROSITE" id="PS50089">
    <property type="entry name" value="ZF_RING_2"/>
    <property type="match status" value="1"/>
</dbReference>
<feature type="domain" description="RING-type" evidence="21">
    <location>
        <begin position="376"/>
        <end position="420"/>
    </location>
</feature>
<feature type="compositionally biased region" description="Polar residues" evidence="20">
    <location>
        <begin position="52"/>
        <end position="61"/>
    </location>
</feature>
<dbReference type="InterPro" id="IPR001841">
    <property type="entry name" value="Znf_RING"/>
</dbReference>